<evidence type="ECO:0000313" key="1">
    <source>
        <dbReference type="EMBL" id="KPJ50270.1"/>
    </source>
</evidence>
<dbReference type="EMBL" id="LIZT01000026">
    <property type="protein sequence ID" value="KPJ50270.1"/>
    <property type="molecule type" value="Genomic_DNA"/>
</dbReference>
<reference evidence="1 2" key="1">
    <citation type="journal article" date="2015" name="Microbiome">
        <title>Genomic resolution of linkages in carbon, nitrogen, and sulfur cycling among widespread estuary sediment bacteria.</title>
        <authorList>
            <person name="Baker B.J."/>
            <person name="Lazar C.S."/>
            <person name="Teske A.P."/>
            <person name="Dick G.J."/>
        </authorList>
    </citation>
    <scope>NUCLEOTIDE SEQUENCE [LARGE SCALE GENOMIC DNA]</scope>
    <source>
        <strain evidence="1">DG_26</strain>
    </source>
</reference>
<evidence type="ECO:0000313" key="2">
    <source>
        <dbReference type="Proteomes" id="UP000051124"/>
    </source>
</evidence>
<protein>
    <submittedName>
        <fullName evidence="1">Uncharacterized protein</fullName>
    </submittedName>
</protein>
<comment type="caution">
    <text evidence="1">The sequence shown here is derived from an EMBL/GenBank/DDBJ whole genome shotgun (WGS) entry which is preliminary data.</text>
</comment>
<sequence length="75" mass="8237">MPLIRRAGFDVHTCQYEKAVFGAFIVLKASRAIFVPASPSPSHDVHIACRSERTSRKSLILAPSGRVYSDSSPSY</sequence>
<organism evidence="1 2">
    <name type="scientific">candidate division TA06 bacterium DG_26</name>
    <dbReference type="NCBI Taxonomy" id="1703771"/>
    <lineage>
        <taxon>Bacteria</taxon>
        <taxon>Bacteria division TA06</taxon>
    </lineage>
</organism>
<accession>A0A0S7WJB8</accession>
<dbReference type="AlphaFoldDB" id="A0A0S7WJB8"/>
<gene>
    <name evidence="1" type="ORF">AMJ40_03410</name>
</gene>
<name>A0A0S7WJB8_UNCT6</name>
<proteinExistence type="predicted"/>
<dbReference type="Proteomes" id="UP000051124">
    <property type="component" value="Unassembled WGS sequence"/>
</dbReference>